<evidence type="ECO:0000256" key="1">
    <source>
        <dbReference type="ARBA" id="ARBA00004141"/>
    </source>
</evidence>
<evidence type="ECO:0000256" key="2">
    <source>
        <dbReference type="ARBA" id="ARBA00022692"/>
    </source>
</evidence>
<dbReference type="Proteomes" id="UP000186922">
    <property type="component" value="Unassembled WGS sequence"/>
</dbReference>
<dbReference type="SMART" id="SM00679">
    <property type="entry name" value="CTNS"/>
    <property type="match status" value="2"/>
</dbReference>
<keyword evidence="3" id="KW-0677">Repeat</keyword>
<keyword evidence="4 8" id="KW-1133">Transmembrane helix</keyword>
<reference evidence="9 10" key="1">
    <citation type="journal article" date="2016" name="Nat. Commun.">
        <title>Extremotolerant tardigrade genome and improved radiotolerance of human cultured cells by tardigrade-unique protein.</title>
        <authorList>
            <person name="Hashimoto T."/>
            <person name="Horikawa D.D."/>
            <person name="Saito Y."/>
            <person name="Kuwahara H."/>
            <person name="Kozuka-Hata H."/>
            <person name="Shin-I T."/>
            <person name="Minakuchi Y."/>
            <person name="Ohishi K."/>
            <person name="Motoyama A."/>
            <person name="Aizu T."/>
            <person name="Enomoto A."/>
            <person name="Kondo K."/>
            <person name="Tanaka S."/>
            <person name="Hara Y."/>
            <person name="Koshikawa S."/>
            <person name="Sagara H."/>
            <person name="Miura T."/>
            <person name="Yokobori S."/>
            <person name="Miyagawa K."/>
            <person name="Suzuki Y."/>
            <person name="Kubo T."/>
            <person name="Oyama M."/>
            <person name="Kohara Y."/>
            <person name="Fujiyama A."/>
            <person name="Arakawa K."/>
            <person name="Katayama T."/>
            <person name="Toyoda A."/>
            <person name="Kunieda T."/>
        </authorList>
    </citation>
    <scope>NUCLEOTIDE SEQUENCE [LARGE SCALE GENOMIC DNA]</scope>
    <source>
        <strain evidence="9 10">YOKOZUNA-1</strain>
    </source>
</reference>
<dbReference type="GO" id="GO:0042147">
    <property type="term" value="P:retrograde transport, endosome to Golgi"/>
    <property type="evidence" value="ECO:0007669"/>
    <property type="project" value="TreeGrafter"/>
</dbReference>
<gene>
    <name evidence="9" type="primary">RvY_08004-1</name>
    <name evidence="9" type="synonym">RvY_08004.1</name>
    <name evidence="9" type="ORF">RvY_08004</name>
</gene>
<organism evidence="9 10">
    <name type="scientific">Ramazzottius varieornatus</name>
    <name type="common">Water bear</name>
    <name type="synonym">Tardigrade</name>
    <dbReference type="NCBI Taxonomy" id="947166"/>
    <lineage>
        <taxon>Eukaryota</taxon>
        <taxon>Metazoa</taxon>
        <taxon>Ecdysozoa</taxon>
        <taxon>Tardigrada</taxon>
        <taxon>Eutardigrada</taxon>
        <taxon>Parachela</taxon>
        <taxon>Hypsibioidea</taxon>
        <taxon>Ramazzottiidae</taxon>
        <taxon>Ramazzottius</taxon>
    </lineage>
</organism>
<keyword evidence="5 8" id="KW-0472">Membrane</keyword>
<comment type="subcellular location">
    <subcellularLocation>
        <location evidence="1">Membrane</location>
        <topology evidence="1">Multi-pass membrane protein</topology>
    </subcellularLocation>
</comment>
<name>A0A1D1V489_RAMVA</name>
<comment type="caution">
    <text evidence="9">The sequence shown here is derived from an EMBL/GenBank/DDBJ whole genome shotgun (WGS) entry which is preliminary data.</text>
</comment>
<dbReference type="Pfam" id="PF04193">
    <property type="entry name" value="PQ-loop"/>
    <property type="match status" value="2"/>
</dbReference>
<dbReference type="GO" id="GO:0005829">
    <property type="term" value="C:cytosol"/>
    <property type="evidence" value="ECO:0007669"/>
    <property type="project" value="GOC"/>
</dbReference>
<feature type="transmembrane region" description="Helical" evidence="8">
    <location>
        <begin position="196"/>
        <end position="217"/>
    </location>
</feature>
<evidence type="ECO:0000256" key="7">
    <source>
        <dbReference type="ARBA" id="ARBA00043159"/>
    </source>
</evidence>
<evidence type="ECO:0000313" key="9">
    <source>
        <dbReference type="EMBL" id="GAU96576.1"/>
    </source>
</evidence>
<protein>
    <recommendedName>
        <fullName evidence="6">Solute carrier family 66 member 2</fullName>
    </recommendedName>
    <alternativeName>
        <fullName evidence="7">PQ-loop repeat-containing protein 1</fullName>
    </alternativeName>
</protein>
<feature type="transmembrane region" description="Helical" evidence="8">
    <location>
        <begin position="229"/>
        <end position="249"/>
    </location>
</feature>
<evidence type="ECO:0000256" key="4">
    <source>
        <dbReference type="ARBA" id="ARBA00022989"/>
    </source>
</evidence>
<feature type="transmembrane region" description="Helical" evidence="8">
    <location>
        <begin position="59"/>
        <end position="80"/>
    </location>
</feature>
<dbReference type="STRING" id="947166.A0A1D1V489"/>
<dbReference type="InterPro" id="IPR052241">
    <property type="entry name" value="SLC66/Scramblase_ANY1"/>
</dbReference>
<feature type="transmembrane region" description="Helical" evidence="8">
    <location>
        <begin position="118"/>
        <end position="139"/>
    </location>
</feature>
<feature type="transmembrane region" description="Helical" evidence="8">
    <location>
        <begin position="92"/>
        <end position="112"/>
    </location>
</feature>
<evidence type="ECO:0000256" key="5">
    <source>
        <dbReference type="ARBA" id="ARBA00023136"/>
    </source>
</evidence>
<dbReference type="AlphaFoldDB" id="A0A1D1V489"/>
<dbReference type="EMBL" id="BDGG01000003">
    <property type="protein sequence ID" value="GAU96576.1"/>
    <property type="molecule type" value="Genomic_DNA"/>
</dbReference>
<dbReference type="PANTHER" id="PTHR14856">
    <property type="entry name" value="PQ-LOOP REPEAT-CONTAINING PROTEIN 1-LIKE PROTEIN"/>
    <property type="match status" value="1"/>
</dbReference>
<dbReference type="GO" id="GO:0045332">
    <property type="term" value="P:phospholipid translocation"/>
    <property type="evidence" value="ECO:0007669"/>
    <property type="project" value="TreeGrafter"/>
</dbReference>
<dbReference type="Gene3D" id="1.20.1280.290">
    <property type="match status" value="2"/>
</dbReference>
<dbReference type="PANTHER" id="PTHR14856:SF9">
    <property type="entry name" value="PQ-LOOP REPEAT-CONTAINING PROTEIN 1"/>
    <property type="match status" value="1"/>
</dbReference>
<dbReference type="OrthoDB" id="292213at2759"/>
<dbReference type="FunFam" id="1.20.1280.290:FF:000005">
    <property type="entry name" value="PQ-loop repeat-containing protein 1"/>
    <property type="match status" value="1"/>
</dbReference>
<feature type="transmembrane region" description="Helical" evidence="8">
    <location>
        <begin position="255"/>
        <end position="277"/>
    </location>
</feature>
<sequence length="297" mass="33308">MVENRWLQSVPSLLFVQGILGRALKDTGEKDSNSSNISSWFVDWKSYVSPGTSMAAKSLVSSVASLTMMIGGAVPYIPQYRAIKQTQNAEGFSTYVCLALLVANILRITFWFGKPFELPLLAQSFIMIAAMLLVLHLVVGVRQRTSSAQQTRKHLRDFDPSTFWQWTDFQSYVEFLSLFSVSCGTLMFMFRNYPAFVETVGFLAVFTEAMLGAPQFYRNLKNRSTAGMSVAMVAMWTSGDLFKTIYFIARDSPVQFIICGVLQVLIDFAILAQIVIYGGRADTKSFRPLPKDKDTSF</sequence>
<evidence type="ECO:0000256" key="8">
    <source>
        <dbReference type="SAM" id="Phobius"/>
    </source>
</evidence>
<dbReference type="GO" id="GO:0005768">
    <property type="term" value="C:endosome"/>
    <property type="evidence" value="ECO:0007669"/>
    <property type="project" value="TreeGrafter"/>
</dbReference>
<dbReference type="InterPro" id="IPR006603">
    <property type="entry name" value="PQ-loop_rpt"/>
</dbReference>
<proteinExistence type="predicted"/>
<evidence type="ECO:0000256" key="3">
    <source>
        <dbReference type="ARBA" id="ARBA00022737"/>
    </source>
</evidence>
<keyword evidence="2 8" id="KW-0812">Transmembrane</keyword>
<accession>A0A1D1V489</accession>
<keyword evidence="10" id="KW-1185">Reference proteome</keyword>
<dbReference type="GO" id="GO:0005802">
    <property type="term" value="C:trans-Golgi network"/>
    <property type="evidence" value="ECO:0007669"/>
    <property type="project" value="TreeGrafter"/>
</dbReference>
<dbReference type="GO" id="GO:0016020">
    <property type="term" value="C:membrane"/>
    <property type="evidence" value="ECO:0007669"/>
    <property type="project" value="UniProtKB-SubCell"/>
</dbReference>
<evidence type="ECO:0000256" key="6">
    <source>
        <dbReference type="ARBA" id="ARBA00040648"/>
    </source>
</evidence>
<evidence type="ECO:0000313" key="10">
    <source>
        <dbReference type="Proteomes" id="UP000186922"/>
    </source>
</evidence>
<dbReference type="FunFam" id="1.20.1280.290:FF:000008">
    <property type="entry name" value="PQ-loop repeat-containing protein 1"/>
    <property type="match status" value="1"/>
</dbReference>